<dbReference type="eggNOG" id="COG1653">
    <property type="taxonomic scope" value="Bacteria"/>
</dbReference>
<dbReference type="AlphaFoldDB" id="L0A4U8"/>
<sequence length="397" mass="43206">MRLLSLALLLSCGASAAPVKVTFWHSMDGSRDLVQRLVNDFNRSQSQYEVTPVLAGDYREAPGKLDAAIRSKTAPALFQAELTYFPKLVAENRLANLDRFANSLPAETVRDFYPAVWAYGEMNGKRFGLPWNVSTPALFYNARALRRVNVAPPKTYAELESTAKALSGRGKRGFVAVAEAWTFEQIVAAHGGSVVKDGAPNFTSPEVVTSLELLARMTRGGTASAYTVSDATRAAVDFVRGIDSMAVASVANWTDLGRLGIFIEVGAAPVPCAVKCAVPFGGAQLVVLNSASVEEQAGAFAFWQFLMQPKNLQSWVEGTLYLPPRKSVQPLLSDFFKQNPQRAAIFAQLDHAVSRPRVAQYDTWRGFLEEAITKTIKGGALAREALEEAQRRALSAK</sequence>
<dbReference type="SUPFAM" id="SSF53850">
    <property type="entry name" value="Periplasmic binding protein-like II"/>
    <property type="match status" value="1"/>
</dbReference>
<protein>
    <submittedName>
        <fullName evidence="5">ABC-type sugar transport system, periplasmic component</fullName>
    </submittedName>
</protein>
<dbReference type="KEGG" id="dpd:Deipe_2728"/>
<dbReference type="HOGENOM" id="CLU_031285_3_1_0"/>
<dbReference type="STRING" id="937777.Deipe_2728"/>
<evidence type="ECO:0000256" key="4">
    <source>
        <dbReference type="SAM" id="SignalP"/>
    </source>
</evidence>
<dbReference type="GO" id="GO:0015768">
    <property type="term" value="P:maltose transport"/>
    <property type="evidence" value="ECO:0007669"/>
    <property type="project" value="TreeGrafter"/>
</dbReference>
<feature type="chain" id="PRO_5005687935" evidence="4">
    <location>
        <begin position="17"/>
        <end position="397"/>
    </location>
</feature>
<dbReference type="PANTHER" id="PTHR30061">
    <property type="entry name" value="MALTOSE-BINDING PERIPLASMIC PROTEIN"/>
    <property type="match status" value="1"/>
</dbReference>
<dbReference type="InterPro" id="IPR006059">
    <property type="entry name" value="SBP"/>
</dbReference>
<dbReference type="Proteomes" id="UP000010467">
    <property type="component" value="Chromosome"/>
</dbReference>
<keyword evidence="5" id="KW-0762">Sugar transport</keyword>
<dbReference type="Gene3D" id="3.40.190.10">
    <property type="entry name" value="Periplasmic binding protein-like II"/>
    <property type="match status" value="2"/>
</dbReference>
<organism evidence="5 6">
    <name type="scientific">Deinococcus peraridilitoris (strain DSM 19664 / LMG 22246 / CIP 109416 / KR-200)</name>
    <dbReference type="NCBI Taxonomy" id="937777"/>
    <lineage>
        <taxon>Bacteria</taxon>
        <taxon>Thermotogati</taxon>
        <taxon>Deinococcota</taxon>
        <taxon>Deinococci</taxon>
        <taxon>Deinococcales</taxon>
        <taxon>Deinococcaceae</taxon>
        <taxon>Deinococcus</taxon>
    </lineage>
</organism>
<dbReference type="EMBL" id="CP003382">
    <property type="protein sequence ID" value="AFZ68192.1"/>
    <property type="molecule type" value="Genomic_DNA"/>
</dbReference>
<gene>
    <name evidence="5" type="ordered locus">Deipe_2728</name>
</gene>
<accession>L0A4U8</accession>
<dbReference type="GO" id="GO:0055052">
    <property type="term" value="C:ATP-binding cassette (ABC) transporter complex, substrate-binding subunit-containing"/>
    <property type="evidence" value="ECO:0007669"/>
    <property type="project" value="TreeGrafter"/>
</dbReference>
<dbReference type="GO" id="GO:1901982">
    <property type="term" value="F:maltose binding"/>
    <property type="evidence" value="ECO:0007669"/>
    <property type="project" value="TreeGrafter"/>
</dbReference>
<keyword evidence="2" id="KW-0813">Transport</keyword>
<evidence type="ECO:0000256" key="2">
    <source>
        <dbReference type="ARBA" id="ARBA00022448"/>
    </source>
</evidence>
<proteinExistence type="inferred from homology"/>
<keyword evidence="6" id="KW-1185">Reference proteome</keyword>
<dbReference type="Pfam" id="PF13416">
    <property type="entry name" value="SBP_bac_8"/>
    <property type="match status" value="1"/>
</dbReference>
<dbReference type="CDD" id="cd14748">
    <property type="entry name" value="PBP2_UgpB"/>
    <property type="match status" value="1"/>
</dbReference>
<dbReference type="OrthoDB" id="9795467at2"/>
<evidence type="ECO:0000256" key="3">
    <source>
        <dbReference type="ARBA" id="ARBA00022729"/>
    </source>
</evidence>
<feature type="signal peptide" evidence="4">
    <location>
        <begin position="1"/>
        <end position="16"/>
    </location>
</feature>
<dbReference type="PATRIC" id="fig|937777.3.peg.2741"/>
<evidence type="ECO:0000313" key="5">
    <source>
        <dbReference type="EMBL" id="AFZ68192.1"/>
    </source>
</evidence>
<dbReference type="PANTHER" id="PTHR30061:SF50">
    <property type="entry name" value="MALTOSE_MALTODEXTRIN-BINDING PERIPLASMIC PROTEIN"/>
    <property type="match status" value="1"/>
</dbReference>
<evidence type="ECO:0000313" key="6">
    <source>
        <dbReference type="Proteomes" id="UP000010467"/>
    </source>
</evidence>
<evidence type="ECO:0000256" key="1">
    <source>
        <dbReference type="ARBA" id="ARBA00008520"/>
    </source>
</evidence>
<comment type="similarity">
    <text evidence="1">Belongs to the bacterial solute-binding protein 1 family.</text>
</comment>
<name>L0A4U8_DEIPD</name>
<reference evidence="6" key="1">
    <citation type="submission" date="2012-03" db="EMBL/GenBank/DDBJ databases">
        <title>Complete sequence of chromosome of Deinococcus peraridilitoris DSM 19664.</title>
        <authorList>
            <person name="Lucas S."/>
            <person name="Copeland A."/>
            <person name="Lapidus A."/>
            <person name="Glavina del Rio T."/>
            <person name="Dalin E."/>
            <person name="Tice H."/>
            <person name="Bruce D."/>
            <person name="Goodwin L."/>
            <person name="Pitluck S."/>
            <person name="Peters L."/>
            <person name="Mikhailova N."/>
            <person name="Lu M."/>
            <person name="Kyrpides N."/>
            <person name="Mavromatis K."/>
            <person name="Ivanova N."/>
            <person name="Brettin T."/>
            <person name="Detter J.C."/>
            <person name="Han C."/>
            <person name="Larimer F."/>
            <person name="Land M."/>
            <person name="Hauser L."/>
            <person name="Markowitz V."/>
            <person name="Cheng J.-F."/>
            <person name="Hugenholtz P."/>
            <person name="Woyke T."/>
            <person name="Wu D."/>
            <person name="Pukall R."/>
            <person name="Steenblock K."/>
            <person name="Brambilla E."/>
            <person name="Klenk H.-P."/>
            <person name="Eisen J.A."/>
        </authorList>
    </citation>
    <scope>NUCLEOTIDE SEQUENCE [LARGE SCALE GENOMIC DNA]</scope>
    <source>
        <strain evidence="6">DSM 19664 / LMG 22246 / CIP 109416 / KR-200</strain>
    </source>
</reference>
<dbReference type="GO" id="GO:0042956">
    <property type="term" value="P:maltodextrin transmembrane transport"/>
    <property type="evidence" value="ECO:0007669"/>
    <property type="project" value="TreeGrafter"/>
</dbReference>
<keyword evidence="3 4" id="KW-0732">Signal</keyword>